<dbReference type="Pfam" id="PF02810">
    <property type="entry name" value="SEC-C"/>
    <property type="match status" value="1"/>
</dbReference>
<organism evidence="1 2">
    <name type="scientific">Paenibacillus sambharensis</name>
    <dbReference type="NCBI Taxonomy" id="1803190"/>
    <lineage>
        <taxon>Bacteria</taxon>
        <taxon>Bacillati</taxon>
        <taxon>Bacillota</taxon>
        <taxon>Bacilli</taxon>
        <taxon>Bacillales</taxon>
        <taxon>Paenibacillaceae</taxon>
        <taxon>Paenibacillus</taxon>
    </lineage>
</organism>
<evidence type="ECO:0008006" key="3">
    <source>
        <dbReference type="Google" id="ProtNLM"/>
    </source>
</evidence>
<reference evidence="1 2" key="1">
    <citation type="submission" date="2018-06" db="EMBL/GenBank/DDBJ databases">
        <title>Paenibacillus imtechensis sp. nov.</title>
        <authorList>
            <person name="Pinnaka A.K."/>
            <person name="Singh H."/>
            <person name="Kaur M."/>
        </authorList>
    </citation>
    <scope>NUCLEOTIDE SEQUENCE [LARGE SCALE GENOMIC DNA]</scope>
    <source>
        <strain evidence="1 2">SMB1</strain>
    </source>
</reference>
<dbReference type="PANTHER" id="PTHR33747">
    <property type="entry name" value="UPF0225 PROTEIN SCO1677"/>
    <property type="match status" value="1"/>
</dbReference>
<accession>A0A2W1LFB0</accession>
<dbReference type="AlphaFoldDB" id="A0A2W1LFB0"/>
<protein>
    <recommendedName>
        <fullName evidence="3">Zinc chelation protein SecC</fullName>
    </recommendedName>
</protein>
<evidence type="ECO:0000313" key="1">
    <source>
        <dbReference type="EMBL" id="PZD93104.1"/>
    </source>
</evidence>
<comment type="caution">
    <text evidence="1">The sequence shown here is derived from an EMBL/GenBank/DDBJ whole genome shotgun (WGS) entry which is preliminary data.</text>
</comment>
<dbReference type="Proteomes" id="UP000249522">
    <property type="component" value="Unassembled WGS sequence"/>
</dbReference>
<evidence type="ECO:0000313" key="2">
    <source>
        <dbReference type="Proteomes" id="UP000249522"/>
    </source>
</evidence>
<sequence>MAVQGQTDKKKELERMIAKRKKEEAALWTAISYPLGLTEALGRLTKDDLTRVRTSLQLKVKGVSTLKKQELCEAIAAQMPEGLERVWHSLDESKYNLLKAAERKNGKLEQPDLIYEQIVYFRSLGLLFPGVVDGVNTLVMPEEVLESFRRADTAGLKASVQRNTELAKLTRGILYYNGVLTWDELAKLIPLYTEEALDTERYRQVIEDAASYDASVQVQDELVAHADVTDIAGVRTEQGLRQDAGFYPLTKKQVVQAADPDYIDRTPQFQALVHYFMHHYELSRADAEDTVDMLAYSIKLGDPLTEIMQDIERDFELGDELAVRQLIDLLMKLMNNTRLWFLKGYTPLELNPQPEAKPVPAGQAQGAASGAAAGAAAGGKVIQLDERRKIGRNEPCPCGSGVKYKKCCGKS</sequence>
<name>A0A2W1LFB0_9BACL</name>
<keyword evidence="2" id="KW-1185">Reference proteome</keyword>
<proteinExistence type="predicted"/>
<dbReference type="PANTHER" id="PTHR33747:SF1">
    <property type="entry name" value="ADENYLATE CYCLASE-ASSOCIATED CAP C-TERMINAL DOMAIN-CONTAINING PROTEIN"/>
    <property type="match status" value="1"/>
</dbReference>
<dbReference type="SUPFAM" id="SSF103642">
    <property type="entry name" value="Sec-C motif"/>
    <property type="match status" value="1"/>
</dbReference>
<dbReference type="EMBL" id="QKRB01000060">
    <property type="protein sequence ID" value="PZD93104.1"/>
    <property type="molecule type" value="Genomic_DNA"/>
</dbReference>
<gene>
    <name evidence="1" type="ORF">DNH61_25335</name>
</gene>
<dbReference type="InterPro" id="IPR004027">
    <property type="entry name" value="SEC_C_motif"/>
</dbReference>
<dbReference type="Gene3D" id="3.10.450.50">
    <property type="match status" value="1"/>
</dbReference>
<dbReference type="RefSeq" id="WP_111149746.1">
    <property type="nucleotide sequence ID" value="NZ_QKRB01000060.1"/>
</dbReference>